<evidence type="ECO:0000313" key="3">
    <source>
        <dbReference type="EMBL" id="KAL3873029.1"/>
    </source>
</evidence>
<dbReference type="SMART" id="SM00454">
    <property type="entry name" value="SAM"/>
    <property type="match status" value="1"/>
</dbReference>
<feature type="region of interest" description="Disordered" evidence="1">
    <location>
        <begin position="45"/>
        <end position="76"/>
    </location>
</feature>
<sequence length="1036" mass="114624">MLMQSGENKVKENGGDIASSPSAEISVLKSPMTKMPGMVKIPGAVPTPILGSRDMPNGYKDPPKPVNRRSGSYGGDEFIPGTLIKDNSDPSGPKSHTPMISTTELGQNGVSQHGVEERRQHIANSMSPQRVLFRPHSAMGNRIPQERTGPPASVTRAWSPSPRLQGGGGGNNPSSSVEERLRSLINSPISNNTTAPGMNKTHNNTPTIEYDDGEILVPPPPRTSRNSPDFEVVTSLGGYQSPGARLPPSGANQSGSQKVGYVPSKPSERWQGSRSEAIMDRHSIMPPSPRHNHQKSIPQTMGPPGQYDNTTVAPESPHTNISGKHTSDQDVVQTGANIAAGSDLRNAWNRLFAQQNQKQNGGQDFRKSSDSLKAPEAQVQRMPERGELHQPNQGVPPLSDRGDGQTSRQMDNHAPAGLRLPDRGENRLLGGSSQQYSTQYSVKFVPGPIQLNDSSKPVHHQSNTNGRASPVGQSSSTLGQQEGSTSSQTSSMSQSEAGASAAASTFETFGKFRIPSDSEFAIGPAAKYPEHGSRPSSAKSRPQVSQQRPNMGRQISEENRLGFLHQSVHDKSKYSENMEQKDNVYVDMTPRKFTLKSGSQRTPQHLMRGAVSSKRDNTEHFNRGFIVDESDNSQLDVQEHSIFDYEASHSESSSRSVTPPLPPLSPTNTPPDSLLSSPDMSPKLPHSLSATNIAVDKTSDILPFSTRPGNVKHQLQMPSELQFRMDRQVRTTVKHTHTHNSNNSHNPTMKMGGLNTKGANAVDRHESDSRSDLSFDIDDTVLTVDSQETEQNQMHENALSAREAENVKEQLVRLESMYHDLLKSVGNERDPGTRGLKTRRWSICSSDTSSIRRVSKQSKPRHGYHRQSREFKNINKRFQRLESHVVTLARSVAHLSSEMKTHNEMVNVMEVLKKDVGEIKEGQRSYAQRPRSTPFDPTDDFERFRGWVPSLTNPKRVNKLTKFFGQEPPLLKIFLTKLGYEKYAVNFETEHIGMIELPYMTEERLEKIGIPMGPRLRILQEAQLCFRQENFNIYIV</sequence>
<proteinExistence type="predicted"/>
<reference evidence="3 4" key="1">
    <citation type="submission" date="2024-11" db="EMBL/GenBank/DDBJ databases">
        <title>Chromosome-level genome assembly of the freshwater bivalve Anodonta woodiana.</title>
        <authorList>
            <person name="Chen X."/>
        </authorList>
    </citation>
    <scope>NUCLEOTIDE SEQUENCE [LARGE SCALE GENOMIC DNA]</scope>
    <source>
        <strain evidence="3">MN2024</strain>
        <tissue evidence="3">Gills</tissue>
    </source>
</reference>
<feature type="region of interest" description="Disordered" evidence="1">
    <location>
        <begin position="1"/>
        <end position="25"/>
    </location>
</feature>
<protein>
    <recommendedName>
        <fullName evidence="2">SAM domain-containing protein</fullName>
    </recommendedName>
</protein>
<dbReference type="InterPro" id="IPR001660">
    <property type="entry name" value="SAM"/>
</dbReference>
<feature type="region of interest" description="Disordered" evidence="1">
    <location>
        <begin position="140"/>
        <end position="330"/>
    </location>
</feature>
<dbReference type="SUPFAM" id="SSF47769">
    <property type="entry name" value="SAM/Pointed domain"/>
    <property type="match status" value="1"/>
</dbReference>
<evidence type="ECO:0000313" key="4">
    <source>
        <dbReference type="Proteomes" id="UP001634394"/>
    </source>
</evidence>
<dbReference type="Pfam" id="PF07647">
    <property type="entry name" value="SAM_2"/>
    <property type="match status" value="1"/>
</dbReference>
<organism evidence="3 4">
    <name type="scientific">Sinanodonta woodiana</name>
    <name type="common">Chinese pond mussel</name>
    <name type="synonym">Anodonta woodiana</name>
    <dbReference type="NCBI Taxonomy" id="1069815"/>
    <lineage>
        <taxon>Eukaryota</taxon>
        <taxon>Metazoa</taxon>
        <taxon>Spiralia</taxon>
        <taxon>Lophotrochozoa</taxon>
        <taxon>Mollusca</taxon>
        <taxon>Bivalvia</taxon>
        <taxon>Autobranchia</taxon>
        <taxon>Heteroconchia</taxon>
        <taxon>Palaeoheterodonta</taxon>
        <taxon>Unionida</taxon>
        <taxon>Unionoidea</taxon>
        <taxon>Unionidae</taxon>
        <taxon>Unioninae</taxon>
        <taxon>Sinanodonta</taxon>
    </lineage>
</organism>
<name>A0ABD3WGF6_SINWO</name>
<feature type="compositionally biased region" description="Low complexity" evidence="1">
    <location>
        <begin position="670"/>
        <end position="685"/>
    </location>
</feature>
<feature type="region of interest" description="Disordered" evidence="1">
    <location>
        <begin position="646"/>
        <end position="686"/>
    </location>
</feature>
<comment type="caution">
    <text evidence="3">The sequence shown here is derived from an EMBL/GenBank/DDBJ whole genome shotgun (WGS) entry which is preliminary data.</text>
</comment>
<dbReference type="Proteomes" id="UP001634394">
    <property type="component" value="Unassembled WGS sequence"/>
</dbReference>
<feature type="region of interest" description="Disordered" evidence="1">
    <location>
        <begin position="355"/>
        <end position="435"/>
    </location>
</feature>
<dbReference type="Gene3D" id="1.10.150.50">
    <property type="entry name" value="Transcription Factor, Ets-1"/>
    <property type="match status" value="1"/>
</dbReference>
<dbReference type="InterPro" id="IPR013761">
    <property type="entry name" value="SAM/pointed_sf"/>
</dbReference>
<feature type="domain" description="SAM" evidence="2">
    <location>
        <begin position="966"/>
        <end position="1028"/>
    </location>
</feature>
<gene>
    <name evidence="3" type="ORF">ACJMK2_036191</name>
</gene>
<keyword evidence="4" id="KW-1185">Reference proteome</keyword>
<evidence type="ECO:0000256" key="1">
    <source>
        <dbReference type="SAM" id="MobiDB-lite"/>
    </source>
</evidence>
<dbReference type="EMBL" id="JBJQND010000006">
    <property type="protein sequence ID" value="KAL3873029.1"/>
    <property type="molecule type" value="Genomic_DNA"/>
</dbReference>
<feature type="region of interest" description="Disordered" evidence="1">
    <location>
        <begin position="523"/>
        <end position="560"/>
    </location>
</feature>
<feature type="compositionally biased region" description="Low complexity" evidence="1">
    <location>
        <begin position="472"/>
        <end position="499"/>
    </location>
</feature>
<feature type="region of interest" description="Disordered" evidence="1">
    <location>
        <begin position="595"/>
        <end position="615"/>
    </location>
</feature>
<feature type="compositionally biased region" description="Polar residues" evidence="1">
    <location>
        <begin position="307"/>
        <end position="330"/>
    </location>
</feature>
<feature type="compositionally biased region" description="Polar residues" evidence="1">
    <location>
        <begin position="451"/>
        <end position="467"/>
    </location>
</feature>
<accession>A0ABD3WGF6</accession>
<feature type="compositionally biased region" description="Polar residues" evidence="1">
    <location>
        <begin position="534"/>
        <end position="549"/>
    </location>
</feature>
<feature type="compositionally biased region" description="Pro residues" evidence="1">
    <location>
        <begin position="659"/>
        <end position="669"/>
    </location>
</feature>
<feature type="compositionally biased region" description="Polar residues" evidence="1">
    <location>
        <begin position="184"/>
        <end position="207"/>
    </location>
</feature>
<feature type="region of interest" description="Disordered" evidence="1">
    <location>
        <begin position="447"/>
        <end position="499"/>
    </location>
</feature>
<evidence type="ECO:0000259" key="2">
    <source>
        <dbReference type="SMART" id="SM00454"/>
    </source>
</evidence>
<dbReference type="AlphaFoldDB" id="A0ABD3WGF6"/>
<dbReference type="CDD" id="cd09487">
    <property type="entry name" value="SAM_superfamily"/>
    <property type="match status" value="1"/>
</dbReference>